<protein>
    <submittedName>
        <fullName evidence="2">Integrase</fullName>
    </submittedName>
</protein>
<organism evidence="2 3">
    <name type="scientific">Granulicella mallensis</name>
    <dbReference type="NCBI Taxonomy" id="940614"/>
    <lineage>
        <taxon>Bacteria</taxon>
        <taxon>Pseudomonadati</taxon>
        <taxon>Acidobacteriota</taxon>
        <taxon>Terriglobia</taxon>
        <taxon>Terriglobales</taxon>
        <taxon>Acidobacteriaceae</taxon>
        <taxon>Granulicella</taxon>
    </lineage>
</organism>
<dbReference type="InterPro" id="IPR011010">
    <property type="entry name" value="DNA_brk_join_enz"/>
</dbReference>
<dbReference type="AlphaFoldDB" id="A0A7W8E8K2"/>
<reference evidence="2 3" key="1">
    <citation type="submission" date="2020-08" db="EMBL/GenBank/DDBJ databases">
        <title>Genomic Encyclopedia of Type Strains, Phase IV (KMG-V): Genome sequencing to study the core and pangenomes of soil and plant-associated prokaryotes.</title>
        <authorList>
            <person name="Whitman W."/>
        </authorList>
    </citation>
    <scope>NUCLEOTIDE SEQUENCE [LARGE SCALE GENOMIC DNA]</scope>
    <source>
        <strain evidence="2 3">X5P3</strain>
    </source>
</reference>
<dbReference type="Gene3D" id="1.10.443.10">
    <property type="entry name" value="Intergrase catalytic core"/>
    <property type="match status" value="1"/>
</dbReference>
<evidence type="ECO:0000256" key="1">
    <source>
        <dbReference type="ARBA" id="ARBA00023172"/>
    </source>
</evidence>
<dbReference type="SUPFAM" id="SSF56349">
    <property type="entry name" value="DNA breaking-rejoining enzymes"/>
    <property type="match status" value="1"/>
</dbReference>
<proteinExistence type="predicted"/>
<dbReference type="GO" id="GO:0006310">
    <property type="term" value="P:DNA recombination"/>
    <property type="evidence" value="ECO:0007669"/>
    <property type="project" value="UniProtKB-KW"/>
</dbReference>
<evidence type="ECO:0000313" key="2">
    <source>
        <dbReference type="EMBL" id="MBB5062629.1"/>
    </source>
</evidence>
<dbReference type="Proteomes" id="UP000584867">
    <property type="component" value="Unassembled WGS sequence"/>
</dbReference>
<gene>
    <name evidence="2" type="ORF">HDF15_000959</name>
</gene>
<dbReference type="EMBL" id="JACHIO010000003">
    <property type="protein sequence ID" value="MBB5062629.1"/>
    <property type="molecule type" value="Genomic_DNA"/>
</dbReference>
<accession>A0A7W8E8K2</accession>
<dbReference type="GO" id="GO:0015074">
    <property type="term" value="P:DNA integration"/>
    <property type="evidence" value="ECO:0007669"/>
    <property type="project" value="InterPro"/>
</dbReference>
<dbReference type="RefSeq" id="WP_184253200.1">
    <property type="nucleotide sequence ID" value="NZ_JACHIO010000003.1"/>
</dbReference>
<evidence type="ECO:0000313" key="3">
    <source>
        <dbReference type="Proteomes" id="UP000584867"/>
    </source>
</evidence>
<dbReference type="GO" id="GO:0003677">
    <property type="term" value="F:DNA binding"/>
    <property type="evidence" value="ECO:0007669"/>
    <property type="project" value="InterPro"/>
</dbReference>
<name>A0A7W8E8K2_9BACT</name>
<keyword evidence="1" id="KW-0233">DNA recombination</keyword>
<dbReference type="InterPro" id="IPR013762">
    <property type="entry name" value="Integrase-like_cat_sf"/>
</dbReference>
<sequence length="136" mass="15127">MFPTFGRGKRKGQAVPRHAKNFLKWRIRPIAEKLEIPTRLITFQVMRRSLGTHLSGHGTLKDTQGTLRHASITTTGNVYVQIVEENVMRAVNSHASKVLEGWSPAVESTGRTGRNVKRLPEPLAGSESNLVKFGEV</sequence>
<comment type="caution">
    <text evidence="2">The sequence shown here is derived from an EMBL/GenBank/DDBJ whole genome shotgun (WGS) entry which is preliminary data.</text>
</comment>